<feature type="compositionally biased region" description="Polar residues" evidence="1">
    <location>
        <begin position="102"/>
        <end position="129"/>
    </location>
</feature>
<feature type="compositionally biased region" description="Basic and acidic residues" evidence="1">
    <location>
        <begin position="50"/>
        <end position="60"/>
    </location>
</feature>
<evidence type="ECO:0000313" key="2">
    <source>
        <dbReference type="EMBL" id="KAK7290481.1"/>
    </source>
</evidence>
<keyword evidence="3" id="KW-1185">Reference proteome</keyword>
<organism evidence="2 3">
    <name type="scientific">Crotalaria pallida</name>
    <name type="common">Smooth rattlebox</name>
    <name type="synonym">Crotalaria striata</name>
    <dbReference type="NCBI Taxonomy" id="3830"/>
    <lineage>
        <taxon>Eukaryota</taxon>
        <taxon>Viridiplantae</taxon>
        <taxon>Streptophyta</taxon>
        <taxon>Embryophyta</taxon>
        <taxon>Tracheophyta</taxon>
        <taxon>Spermatophyta</taxon>
        <taxon>Magnoliopsida</taxon>
        <taxon>eudicotyledons</taxon>
        <taxon>Gunneridae</taxon>
        <taxon>Pentapetalae</taxon>
        <taxon>rosids</taxon>
        <taxon>fabids</taxon>
        <taxon>Fabales</taxon>
        <taxon>Fabaceae</taxon>
        <taxon>Papilionoideae</taxon>
        <taxon>50 kb inversion clade</taxon>
        <taxon>genistoids sensu lato</taxon>
        <taxon>core genistoids</taxon>
        <taxon>Crotalarieae</taxon>
        <taxon>Crotalaria</taxon>
    </lineage>
</organism>
<proteinExistence type="predicted"/>
<sequence>MLVKRLPRFKAKSSLADNVKPQPIINKGSRFTSLMEVDDKEEDTIGTNIDSHDLNLDSHKQVGLSESPKKTQRVRDPLAGKNTQPKPTKNISLPHGQKSKTAKSLNQRSPIVTSSSSDAPSHTQISGELQKQRKEKEKNILHSMKILEKQGIGTIDSFCTRVSLPSSPEVNRAFAQNGGLVDVHQLSKPPDLGASKKDNINQNASMEVDGVDTGPILEEKLGTSIQYSSKGLEDQPQKLYQ</sequence>
<feature type="region of interest" description="Disordered" evidence="1">
    <location>
        <begin position="222"/>
        <end position="241"/>
    </location>
</feature>
<name>A0AAN9PA31_CROPI</name>
<dbReference type="Proteomes" id="UP001372338">
    <property type="component" value="Unassembled WGS sequence"/>
</dbReference>
<dbReference type="EMBL" id="JAYWIO010000001">
    <property type="protein sequence ID" value="KAK7290481.1"/>
    <property type="molecule type" value="Genomic_DNA"/>
</dbReference>
<feature type="compositionally biased region" description="Polar residues" evidence="1">
    <location>
        <begin position="81"/>
        <end position="91"/>
    </location>
</feature>
<feature type="region of interest" description="Disordered" evidence="1">
    <location>
        <begin position="36"/>
        <end position="136"/>
    </location>
</feature>
<protein>
    <submittedName>
        <fullName evidence="2">Uncharacterized protein</fullName>
    </submittedName>
</protein>
<evidence type="ECO:0000256" key="1">
    <source>
        <dbReference type="SAM" id="MobiDB-lite"/>
    </source>
</evidence>
<reference evidence="2 3" key="1">
    <citation type="submission" date="2024-01" db="EMBL/GenBank/DDBJ databases">
        <title>The genomes of 5 underutilized Papilionoideae crops provide insights into root nodulation and disease resistanc.</title>
        <authorList>
            <person name="Yuan L."/>
        </authorList>
    </citation>
    <scope>NUCLEOTIDE SEQUENCE [LARGE SCALE GENOMIC DNA]</scope>
    <source>
        <strain evidence="2">ZHUSHIDOU_FW_LH</strain>
        <tissue evidence="2">Leaf</tissue>
    </source>
</reference>
<comment type="caution">
    <text evidence="2">The sequence shown here is derived from an EMBL/GenBank/DDBJ whole genome shotgun (WGS) entry which is preliminary data.</text>
</comment>
<evidence type="ECO:0000313" key="3">
    <source>
        <dbReference type="Proteomes" id="UP001372338"/>
    </source>
</evidence>
<gene>
    <name evidence="2" type="ORF">RIF29_04937</name>
</gene>
<feature type="compositionally biased region" description="Basic and acidic residues" evidence="1">
    <location>
        <begin position="67"/>
        <end position="78"/>
    </location>
</feature>
<feature type="compositionally biased region" description="Basic and acidic residues" evidence="1">
    <location>
        <begin position="231"/>
        <end position="241"/>
    </location>
</feature>
<dbReference type="AlphaFoldDB" id="A0AAN9PA31"/>
<accession>A0AAN9PA31</accession>